<protein>
    <submittedName>
        <fullName evidence="1">HD domain-containing protein</fullName>
    </submittedName>
</protein>
<comment type="caution">
    <text evidence="1">The sequence shown here is derived from an EMBL/GenBank/DDBJ whole genome shotgun (WGS) entry which is preliminary data.</text>
</comment>
<organism evidence="1 2">
    <name type="scientific">Hominisplanchenecus murintestinalis</name>
    <dbReference type="NCBI Taxonomy" id="2941517"/>
    <lineage>
        <taxon>Bacteria</taxon>
        <taxon>Bacillati</taxon>
        <taxon>Bacillota</taxon>
        <taxon>Clostridia</taxon>
        <taxon>Lachnospirales</taxon>
        <taxon>Lachnospiraceae</taxon>
        <taxon>Hominisplanchenecus</taxon>
    </lineage>
</organism>
<name>A0AC61R2U4_9FIRM</name>
<dbReference type="Proteomes" id="UP000307720">
    <property type="component" value="Unassembled WGS sequence"/>
</dbReference>
<evidence type="ECO:0000313" key="2">
    <source>
        <dbReference type="Proteomes" id="UP000307720"/>
    </source>
</evidence>
<keyword evidence="2" id="KW-1185">Reference proteome</keyword>
<proteinExistence type="predicted"/>
<dbReference type="EMBL" id="SRZB01000006">
    <property type="protein sequence ID" value="TGX99658.1"/>
    <property type="molecule type" value="Genomic_DNA"/>
</dbReference>
<evidence type="ECO:0000313" key="1">
    <source>
        <dbReference type="EMBL" id="TGX99658.1"/>
    </source>
</evidence>
<sequence>MENNGNTLEKHMLEEISHGICVSNLAWRVAKSLGLPEDQCHEMAIAGVLHDIGKLEVSFYIYQREDTLKIEEMRYVRSHASLGYAMLVDEGYSDFILQSILYHHENYDGTGYPSNRSGEDIPIGARILRVCDVFAALIADRPYRRAFPIHTAVELMIEEVKNFDMRVFLEFLTVIHEEGIEDLLMKEWLIELEEDRV</sequence>
<accession>A0AC61R2U4</accession>
<reference evidence="1" key="1">
    <citation type="submission" date="2019-04" db="EMBL/GenBank/DDBJ databases">
        <title>Microbes associate with the intestines of laboratory mice.</title>
        <authorList>
            <person name="Navarre W."/>
            <person name="Wong E."/>
            <person name="Huang K."/>
            <person name="Tropini C."/>
            <person name="Ng K."/>
            <person name="Yu B."/>
        </authorList>
    </citation>
    <scope>NUCLEOTIDE SEQUENCE</scope>
    <source>
        <strain evidence="1">NM72_1-8</strain>
    </source>
</reference>
<gene>
    <name evidence="1" type="ORF">E5357_05105</name>
</gene>